<dbReference type="SUPFAM" id="SSF51556">
    <property type="entry name" value="Metallo-dependent hydrolases"/>
    <property type="match status" value="1"/>
</dbReference>
<accession>A0A2M8QG51</accession>
<dbReference type="GO" id="GO:0016810">
    <property type="term" value="F:hydrolase activity, acting on carbon-nitrogen (but not peptide) bonds"/>
    <property type="evidence" value="ECO:0007669"/>
    <property type="project" value="InterPro"/>
</dbReference>
<protein>
    <submittedName>
        <fullName evidence="6">Amidohydrolase</fullName>
    </submittedName>
</protein>
<keyword evidence="3" id="KW-0862">Zinc</keyword>
<gene>
    <name evidence="6" type="ORF">CUN48_01595</name>
</gene>
<organism evidence="6 7">
    <name type="scientific">Candidatus Thermofonsia Clade 3 bacterium</name>
    <dbReference type="NCBI Taxonomy" id="2364212"/>
    <lineage>
        <taxon>Bacteria</taxon>
        <taxon>Bacillati</taxon>
        <taxon>Chloroflexota</taxon>
        <taxon>Candidatus Thermofontia</taxon>
        <taxon>Candidatus Thermofonsia Clade 3</taxon>
    </lineage>
</organism>
<evidence type="ECO:0000256" key="3">
    <source>
        <dbReference type="ARBA" id="ARBA00022833"/>
    </source>
</evidence>
<sequence length="459" mass="50264">MTQDHLPARQLLLCSWLVTSAGEPPKPDHAVLVEGDRIAGIGAIAAMRAQHPDAEVTDLRGCAISPGFVDAHRHCYGVLAHGIPTEHAPADFWAFLNEFWWGKIEDRLDHDMLRAAMDLSCYDMIRSGITTFFDCLEAPNAIPGGLFVQAEVVARWGLRGVLCFEATQRVSEENGELGLRENVEFIRACRAEYGLSGGSGAGVRAPRLISGAMCHHTTFTCSDNFIRKAHGLAKELGVLLHFHCSEGTYEPEQALKKWGRRTIEHYDDLGILDETTLASQCVQLSSDEVRIVGERGIRVTTMPLSNCEVGGGIAPVPEMRRAGAIVGLGTDGYVANFFASLRGAFLIHKARLLDPGAMPAREVWQMATRDGARALAMDDAIGSLAVGKQADLIAIDLDLPTPITAHNLLDQLILWRDAVDVHSVMVAGRWLKRNYVVLNADPEALIARTREAADRLWHR</sequence>
<evidence type="ECO:0000313" key="6">
    <source>
        <dbReference type="EMBL" id="PJF48769.1"/>
    </source>
</evidence>
<evidence type="ECO:0000256" key="2">
    <source>
        <dbReference type="ARBA" id="ARBA00022801"/>
    </source>
</evidence>
<name>A0A2M8QG51_9CHLR</name>
<dbReference type="GO" id="GO:0046872">
    <property type="term" value="F:metal ion binding"/>
    <property type="evidence" value="ECO:0007669"/>
    <property type="project" value="UniProtKB-KW"/>
</dbReference>
<dbReference type="InterPro" id="IPR011059">
    <property type="entry name" value="Metal-dep_hydrolase_composite"/>
</dbReference>
<dbReference type="InterPro" id="IPR054418">
    <property type="entry name" value="MQNX/HUTI_composite_N"/>
</dbReference>
<dbReference type="InterPro" id="IPR006680">
    <property type="entry name" value="Amidohydro-rel"/>
</dbReference>
<dbReference type="Pfam" id="PF01979">
    <property type="entry name" value="Amidohydro_1"/>
    <property type="match status" value="1"/>
</dbReference>
<dbReference type="InterPro" id="IPR032466">
    <property type="entry name" value="Metal_Hydrolase"/>
</dbReference>
<comment type="caution">
    <text evidence="6">The sequence shown here is derived from an EMBL/GenBank/DDBJ whole genome shotgun (WGS) entry which is preliminary data.</text>
</comment>
<evidence type="ECO:0000259" key="4">
    <source>
        <dbReference type="Pfam" id="PF01979"/>
    </source>
</evidence>
<dbReference type="Gene3D" id="3.20.20.140">
    <property type="entry name" value="Metal-dependent hydrolases"/>
    <property type="match status" value="1"/>
</dbReference>
<dbReference type="Gene3D" id="2.30.40.10">
    <property type="entry name" value="Urease, subunit C, domain 1"/>
    <property type="match status" value="1"/>
</dbReference>
<feature type="domain" description="Aminodeoxyfutalosine deaminase/Imidazolonepropionase-like composite" evidence="5">
    <location>
        <begin position="30"/>
        <end position="54"/>
    </location>
</feature>
<dbReference type="PANTHER" id="PTHR43794">
    <property type="entry name" value="AMINOHYDROLASE SSNA-RELATED"/>
    <property type="match status" value="1"/>
</dbReference>
<dbReference type="AlphaFoldDB" id="A0A2M8QG51"/>
<dbReference type="Pfam" id="PF22039">
    <property type="entry name" value="HUTI_composite_bact"/>
    <property type="match status" value="1"/>
</dbReference>
<dbReference type="SUPFAM" id="SSF51338">
    <property type="entry name" value="Composite domain of metallo-dependent hydrolases"/>
    <property type="match status" value="1"/>
</dbReference>
<feature type="domain" description="Amidohydrolase-related" evidence="4">
    <location>
        <begin position="64"/>
        <end position="430"/>
    </location>
</feature>
<keyword evidence="1" id="KW-0479">Metal-binding</keyword>
<evidence type="ECO:0000256" key="1">
    <source>
        <dbReference type="ARBA" id="ARBA00022723"/>
    </source>
</evidence>
<dbReference type="EMBL" id="PGTN01000006">
    <property type="protein sequence ID" value="PJF48769.1"/>
    <property type="molecule type" value="Genomic_DNA"/>
</dbReference>
<keyword evidence="2 6" id="KW-0378">Hydrolase</keyword>
<dbReference type="PANTHER" id="PTHR43794:SF11">
    <property type="entry name" value="AMIDOHYDROLASE-RELATED DOMAIN-CONTAINING PROTEIN"/>
    <property type="match status" value="1"/>
</dbReference>
<proteinExistence type="predicted"/>
<reference evidence="6 7" key="1">
    <citation type="submission" date="2017-11" db="EMBL/GenBank/DDBJ databases">
        <title>Evolution of Phototrophy in the Chloroflexi Phylum Driven by Horizontal Gene Transfer.</title>
        <authorList>
            <person name="Ward L.M."/>
            <person name="Hemp J."/>
            <person name="Shih P.M."/>
            <person name="Mcglynn S.E."/>
            <person name="Fischer W."/>
        </authorList>
    </citation>
    <scope>NUCLEOTIDE SEQUENCE [LARGE SCALE GENOMIC DNA]</scope>
    <source>
        <strain evidence="6">JP3_7</strain>
    </source>
</reference>
<dbReference type="Proteomes" id="UP000230790">
    <property type="component" value="Unassembled WGS sequence"/>
</dbReference>
<evidence type="ECO:0000313" key="7">
    <source>
        <dbReference type="Proteomes" id="UP000230790"/>
    </source>
</evidence>
<evidence type="ECO:0000259" key="5">
    <source>
        <dbReference type="Pfam" id="PF22039"/>
    </source>
</evidence>
<dbReference type="InterPro" id="IPR050287">
    <property type="entry name" value="MTA/SAH_deaminase"/>
</dbReference>